<name>A0A9X9Q147_GULGU</name>
<dbReference type="EMBL" id="CYRY02015757">
    <property type="protein sequence ID" value="VCW85600.1"/>
    <property type="molecule type" value="Genomic_DNA"/>
</dbReference>
<gene>
    <name evidence="1" type="ORF">BN2614_LOCUS1</name>
</gene>
<reference evidence="1 2" key="1">
    <citation type="submission" date="2018-10" db="EMBL/GenBank/DDBJ databases">
        <authorList>
            <person name="Ekblom R."/>
            <person name="Jareborg N."/>
        </authorList>
    </citation>
    <scope>NUCLEOTIDE SEQUENCE [LARGE SCALE GENOMIC DNA]</scope>
    <source>
        <tissue evidence="1">Muscle</tissue>
    </source>
</reference>
<sequence>MREPTTSHEASWRLGALEVLVRSYGSGRGTRLSWRTGPPLCPQGCSTGRGVLSCSYEPRGLSCLLISQVPEVGDEATPPLSL</sequence>
<organism evidence="1 2">
    <name type="scientific">Gulo gulo</name>
    <name type="common">Wolverine</name>
    <name type="synonym">Gluton</name>
    <dbReference type="NCBI Taxonomy" id="48420"/>
    <lineage>
        <taxon>Eukaryota</taxon>
        <taxon>Metazoa</taxon>
        <taxon>Chordata</taxon>
        <taxon>Craniata</taxon>
        <taxon>Vertebrata</taxon>
        <taxon>Euteleostomi</taxon>
        <taxon>Mammalia</taxon>
        <taxon>Eutheria</taxon>
        <taxon>Laurasiatheria</taxon>
        <taxon>Carnivora</taxon>
        <taxon>Caniformia</taxon>
        <taxon>Musteloidea</taxon>
        <taxon>Mustelidae</taxon>
        <taxon>Guloninae</taxon>
        <taxon>Gulo</taxon>
    </lineage>
</organism>
<evidence type="ECO:0000313" key="1">
    <source>
        <dbReference type="EMBL" id="VCW85600.1"/>
    </source>
</evidence>
<dbReference type="AlphaFoldDB" id="A0A9X9Q147"/>
<feature type="non-terminal residue" evidence="1">
    <location>
        <position position="82"/>
    </location>
</feature>
<dbReference type="Proteomes" id="UP000269945">
    <property type="component" value="Unassembled WGS sequence"/>
</dbReference>
<keyword evidence="2" id="KW-1185">Reference proteome</keyword>
<comment type="caution">
    <text evidence="1">The sequence shown here is derived from an EMBL/GenBank/DDBJ whole genome shotgun (WGS) entry which is preliminary data.</text>
</comment>
<evidence type="ECO:0000313" key="2">
    <source>
        <dbReference type="Proteomes" id="UP000269945"/>
    </source>
</evidence>
<proteinExistence type="predicted"/>
<accession>A0A9X9Q147</accession>
<protein>
    <submittedName>
        <fullName evidence="1">Uncharacterized protein</fullName>
    </submittedName>
</protein>